<evidence type="ECO:0000256" key="2">
    <source>
        <dbReference type="ARBA" id="ARBA00022763"/>
    </source>
</evidence>
<sequence length="274" mass="29578">MPPRKEPKETVTYNMASKSKAPAFKPQRPSQIARVASLTESDGTSRAAMRTPSNGSSNRTFNPAGSGMFGGGRKTMVADKGKKRALVSDDESDADRPIFKSAAAPKRTNTSAAMVVESDDSGASSDLADDPLKVKPRRAAPASKSKSTAPPRREPSPMDVDSSPATLRGIDPESDAELRTTDLALSQSGSIPSIPRPLLLRLMHEHFASKSTQIDKHAIVVLERYFEVFLRETIARAALAKKEDVELGKASQSEEKWLEKGDLEKVVAGIVMDF</sequence>
<comment type="similarity">
    <text evidence="1">Belongs to the CENP-X/MHF2 family.</text>
</comment>
<keyword evidence="2" id="KW-0227">DNA damage</keyword>
<keyword evidence="7" id="KW-1185">Reference proteome</keyword>
<gene>
    <name evidence="6" type="ORF">B0A48_17698</name>
</gene>
<feature type="region of interest" description="Disordered" evidence="5">
    <location>
        <begin position="18"/>
        <end position="174"/>
    </location>
</feature>
<dbReference type="Proteomes" id="UP000192596">
    <property type="component" value="Unassembled WGS sequence"/>
</dbReference>
<keyword evidence="4" id="KW-0234">DNA repair</keyword>
<dbReference type="EMBL" id="NAJO01000070">
    <property type="protein sequence ID" value="OQN96191.1"/>
    <property type="molecule type" value="Genomic_DNA"/>
</dbReference>
<evidence type="ECO:0000256" key="1">
    <source>
        <dbReference type="ARBA" id="ARBA00009359"/>
    </source>
</evidence>
<organism evidence="6 7">
    <name type="scientific">Cryoendolithus antarcticus</name>
    <dbReference type="NCBI Taxonomy" id="1507870"/>
    <lineage>
        <taxon>Eukaryota</taxon>
        <taxon>Fungi</taxon>
        <taxon>Dikarya</taxon>
        <taxon>Ascomycota</taxon>
        <taxon>Pezizomycotina</taxon>
        <taxon>Dothideomycetes</taxon>
        <taxon>Dothideomycetidae</taxon>
        <taxon>Cladosporiales</taxon>
        <taxon>Cladosporiaceae</taxon>
        <taxon>Cryoendolithus</taxon>
    </lineage>
</organism>
<dbReference type="InParanoid" id="A0A1V8SBJ8"/>
<evidence type="ECO:0000256" key="3">
    <source>
        <dbReference type="ARBA" id="ARBA00023125"/>
    </source>
</evidence>
<feature type="compositionally biased region" description="Polar residues" evidence="5">
    <location>
        <begin position="51"/>
        <end position="63"/>
    </location>
</feature>
<dbReference type="InterPro" id="IPR018552">
    <property type="entry name" value="CENP-X"/>
</dbReference>
<dbReference type="Gene3D" id="1.10.20.10">
    <property type="entry name" value="Histone, subunit A"/>
    <property type="match status" value="1"/>
</dbReference>
<evidence type="ECO:0000256" key="4">
    <source>
        <dbReference type="ARBA" id="ARBA00023204"/>
    </source>
</evidence>
<feature type="compositionally biased region" description="Low complexity" evidence="5">
    <location>
        <begin position="139"/>
        <end position="150"/>
    </location>
</feature>
<evidence type="ECO:0008006" key="8">
    <source>
        <dbReference type="Google" id="ProtNLM"/>
    </source>
</evidence>
<protein>
    <recommendedName>
        <fullName evidence="8">CENP-S associating centromere protein X domain-containing protein</fullName>
    </recommendedName>
</protein>
<accession>A0A1V8SBJ8</accession>
<dbReference type="STRING" id="1507870.A0A1V8SBJ8"/>
<dbReference type="OrthoDB" id="2500381at2759"/>
<evidence type="ECO:0000313" key="7">
    <source>
        <dbReference type="Proteomes" id="UP000192596"/>
    </source>
</evidence>
<comment type="caution">
    <text evidence="6">The sequence shown here is derived from an EMBL/GenBank/DDBJ whole genome shotgun (WGS) entry which is preliminary data.</text>
</comment>
<dbReference type="InterPro" id="IPR009072">
    <property type="entry name" value="Histone-fold"/>
</dbReference>
<evidence type="ECO:0000256" key="5">
    <source>
        <dbReference type="SAM" id="MobiDB-lite"/>
    </source>
</evidence>
<evidence type="ECO:0000313" key="6">
    <source>
        <dbReference type="EMBL" id="OQN96191.1"/>
    </source>
</evidence>
<dbReference type="GO" id="GO:0006281">
    <property type="term" value="P:DNA repair"/>
    <property type="evidence" value="ECO:0007669"/>
    <property type="project" value="UniProtKB-KW"/>
</dbReference>
<dbReference type="Pfam" id="PF09415">
    <property type="entry name" value="CENP-X"/>
    <property type="match status" value="1"/>
</dbReference>
<proteinExistence type="inferred from homology"/>
<reference evidence="7" key="1">
    <citation type="submission" date="2017-03" db="EMBL/GenBank/DDBJ databases">
        <title>Genomes of endolithic fungi from Antarctica.</title>
        <authorList>
            <person name="Coleine C."/>
            <person name="Masonjones S."/>
            <person name="Stajich J.E."/>
        </authorList>
    </citation>
    <scope>NUCLEOTIDE SEQUENCE [LARGE SCALE GENOMIC DNA]</scope>
    <source>
        <strain evidence="7">CCFEE 5527</strain>
    </source>
</reference>
<dbReference type="GO" id="GO:0003677">
    <property type="term" value="F:DNA binding"/>
    <property type="evidence" value="ECO:0007669"/>
    <property type="project" value="UniProtKB-KW"/>
</dbReference>
<dbReference type="GO" id="GO:0051382">
    <property type="term" value="P:kinetochore assembly"/>
    <property type="evidence" value="ECO:0007669"/>
    <property type="project" value="InterPro"/>
</dbReference>
<dbReference type="GO" id="GO:0046982">
    <property type="term" value="F:protein heterodimerization activity"/>
    <property type="evidence" value="ECO:0007669"/>
    <property type="project" value="InterPro"/>
</dbReference>
<dbReference type="AlphaFoldDB" id="A0A1V8SBJ8"/>
<name>A0A1V8SBJ8_9PEZI</name>
<dbReference type="CDD" id="cd22921">
    <property type="entry name" value="HFD_CENP-X"/>
    <property type="match status" value="1"/>
</dbReference>
<keyword evidence="3" id="KW-0238">DNA-binding</keyword>